<evidence type="ECO:0000256" key="1">
    <source>
        <dbReference type="SAM" id="SignalP"/>
    </source>
</evidence>
<sequence>MKKIALIFAFLPLVGFADNTTKPKAPSIFSKGCENIADPVERQKDCLLVEKQKEAEEAYRNFQENTHNEKAL</sequence>
<evidence type="ECO:0000313" key="2">
    <source>
        <dbReference type="EMBL" id="MCL9684867.1"/>
    </source>
</evidence>
<reference evidence="2" key="1">
    <citation type="submission" date="2021-11" db="EMBL/GenBank/DDBJ databases">
        <title>Legionella maioricencis sp. nov., a new species isolated from hot water samples in Mallorca.</title>
        <authorList>
            <person name="Crespi S."/>
            <person name="Drasar V."/>
            <person name="Salva-Serra F."/>
            <person name="Jaen-Luchoro D."/>
            <person name="Pineiro-Iglesias B."/>
            <person name="Aliaga F."/>
            <person name="Fernandez-Juarez V."/>
            <person name="Coll G."/>
            <person name="Moore E.R.B."/>
            <person name="Bennasar-Figueras A."/>
        </authorList>
    </citation>
    <scope>NUCLEOTIDE SEQUENCE</scope>
    <source>
        <strain evidence="2">HCPI-6</strain>
    </source>
</reference>
<organism evidence="2 3">
    <name type="scientific">Legionella maioricensis</name>
    <dbReference type="NCBI Taxonomy" id="2896528"/>
    <lineage>
        <taxon>Bacteria</taxon>
        <taxon>Pseudomonadati</taxon>
        <taxon>Pseudomonadota</taxon>
        <taxon>Gammaproteobacteria</taxon>
        <taxon>Legionellales</taxon>
        <taxon>Legionellaceae</taxon>
        <taxon>Legionella</taxon>
    </lineage>
</organism>
<feature type="chain" id="PRO_5040941362" evidence="1">
    <location>
        <begin position="18"/>
        <end position="72"/>
    </location>
</feature>
<keyword evidence="3" id="KW-1185">Reference proteome</keyword>
<dbReference type="EMBL" id="JAJKBJ010000015">
    <property type="protein sequence ID" value="MCL9684867.1"/>
    <property type="molecule type" value="Genomic_DNA"/>
</dbReference>
<feature type="signal peptide" evidence="1">
    <location>
        <begin position="1"/>
        <end position="17"/>
    </location>
</feature>
<accession>A0A9X2D3B0</accession>
<name>A0A9X2D3B0_9GAMM</name>
<dbReference type="AlphaFoldDB" id="A0A9X2D3B0"/>
<comment type="caution">
    <text evidence="2">The sequence shown here is derived from an EMBL/GenBank/DDBJ whole genome shotgun (WGS) entry which is preliminary data.</text>
</comment>
<dbReference type="Proteomes" id="UP001139721">
    <property type="component" value="Unassembled WGS sequence"/>
</dbReference>
<dbReference type="RefSeq" id="WP_250424412.1">
    <property type="nucleotide sequence ID" value="NZ_JAJKBJ010000015.1"/>
</dbReference>
<proteinExistence type="predicted"/>
<evidence type="ECO:0000313" key="3">
    <source>
        <dbReference type="Proteomes" id="UP001139721"/>
    </source>
</evidence>
<protein>
    <submittedName>
        <fullName evidence="2">Uncharacterized protein</fullName>
    </submittedName>
</protein>
<keyword evidence="1" id="KW-0732">Signal</keyword>
<gene>
    <name evidence="2" type="ORF">LOX96_12245</name>
</gene>